<dbReference type="GO" id="GO:0044550">
    <property type="term" value="P:secondary metabolite biosynthetic process"/>
    <property type="evidence" value="ECO:0007669"/>
    <property type="project" value="TreeGrafter"/>
</dbReference>
<evidence type="ECO:0000313" key="5">
    <source>
        <dbReference type="EMBL" id="ASG25047.1"/>
    </source>
</evidence>
<protein>
    <submittedName>
        <fullName evidence="5">3-oxoacyl-ACP synthase</fullName>
    </submittedName>
</protein>
<dbReference type="InterPro" id="IPR013747">
    <property type="entry name" value="ACP_syn_III_C"/>
</dbReference>
<sequence length="328" mass="34155">MLLHYLNVAIAATGIYLPQAVEPSETFDIEWGLRRGTTARASGVNRRYCAGVEETASMMAAAAIGMATDGLPTGLDSVDRLIVASIMSEQPIPTTAALTAARLSLGRPVAAYDINASCLGFLQAVEGAAMAIATGQSHGAAVVATDLARLGLDRTDRTTAPLFGDGAAAAILTPSDGASAILAIALETHPIGGDLCEIRAGGSRFNPLLPPPSLRDYLFRMDGVGLVRLAMTHLPGFIERVLSQAGVGIRDIACVIPHQASRQGLKFLRNWLGPDGPPMVDILATQVSASLPTALHEAVTSRLLRRGQLGLMVGTAAGFGMGAMVFRF</sequence>
<evidence type="ECO:0000256" key="1">
    <source>
        <dbReference type="ARBA" id="ARBA00022679"/>
    </source>
</evidence>
<dbReference type="SUPFAM" id="SSF53901">
    <property type="entry name" value="Thiolase-like"/>
    <property type="match status" value="1"/>
</dbReference>
<organism evidence="5 6">
    <name type="scientific">Nitrospirillum viridazoti CBAmc</name>
    <dbReference type="NCBI Taxonomy" id="1441467"/>
    <lineage>
        <taxon>Bacteria</taxon>
        <taxon>Pseudomonadati</taxon>
        <taxon>Pseudomonadota</taxon>
        <taxon>Alphaproteobacteria</taxon>
        <taxon>Rhodospirillales</taxon>
        <taxon>Azospirillaceae</taxon>
        <taxon>Nitrospirillum</taxon>
        <taxon>Nitrospirillum viridazoti</taxon>
    </lineage>
</organism>
<proteinExistence type="predicted"/>
<dbReference type="InterPro" id="IPR013751">
    <property type="entry name" value="ACP_syn_III_N"/>
</dbReference>
<feature type="domain" description="Beta-ketoacyl-[acyl-carrier-protein] synthase III N-terminal" evidence="4">
    <location>
        <begin position="112"/>
        <end position="189"/>
    </location>
</feature>
<dbReference type="Pfam" id="PF08541">
    <property type="entry name" value="ACP_syn_III_C"/>
    <property type="match status" value="1"/>
</dbReference>
<name>A0A248K233_9PROT</name>
<dbReference type="KEGG" id="nao:Y958_29175"/>
<accession>A0A248K233</accession>
<dbReference type="GO" id="GO:0004315">
    <property type="term" value="F:3-oxoacyl-[acyl-carrier-protein] synthase activity"/>
    <property type="evidence" value="ECO:0007669"/>
    <property type="project" value="InterPro"/>
</dbReference>
<dbReference type="Gene3D" id="3.40.47.10">
    <property type="match status" value="1"/>
</dbReference>
<evidence type="ECO:0000259" key="4">
    <source>
        <dbReference type="Pfam" id="PF08545"/>
    </source>
</evidence>
<evidence type="ECO:0000256" key="2">
    <source>
        <dbReference type="ARBA" id="ARBA00023315"/>
    </source>
</evidence>
<evidence type="ECO:0000259" key="3">
    <source>
        <dbReference type="Pfam" id="PF08541"/>
    </source>
</evidence>
<dbReference type="GO" id="GO:0006633">
    <property type="term" value="P:fatty acid biosynthetic process"/>
    <property type="evidence" value="ECO:0007669"/>
    <property type="project" value="InterPro"/>
</dbReference>
<keyword evidence="2" id="KW-0012">Acyltransferase</keyword>
<dbReference type="EMBL" id="CP022113">
    <property type="protein sequence ID" value="ASG25047.1"/>
    <property type="molecule type" value="Genomic_DNA"/>
</dbReference>
<dbReference type="PANTHER" id="PTHR34069">
    <property type="entry name" value="3-OXOACYL-[ACYL-CARRIER-PROTEIN] SYNTHASE 3"/>
    <property type="match status" value="1"/>
</dbReference>
<dbReference type="AlphaFoldDB" id="A0A248K233"/>
<dbReference type="InterPro" id="IPR016039">
    <property type="entry name" value="Thiolase-like"/>
</dbReference>
<feature type="domain" description="Beta-ketoacyl-[acyl-carrier-protein] synthase III C-terminal" evidence="3">
    <location>
        <begin position="242"/>
        <end position="327"/>
    </location>
</feature>
<dbReference type="Proteomes" id="UP000197153">
    <property type="component" value="Chromosome 4"/>
</dbReference>
<reference evidence="5 6" key="1">
    <citation type="submission" date="2017-06" db="EMBL/GenBank/DDBJ databases">
        <title>Complete genome sequence of Nitrospirillum amazonense strain CBAmC, an endophytic nitrogen-fixing and plant growth-promoting bacterium, isolated from sugarcane.</title>
        <authorList>
            <person name="Schwab S."/>
            <person name="dos Santos Teixeira K.R."/>
            <person name="Simoes Araujo J.L."/>
            <person name="Soares Vidal M."/>
            <person name="Borges de Freitas H.R."/>
            <person name="Rivello Crivelaro A.L."/>
            <person name="Bueno de Camargo Nunes A."/>
            <person name="dos Santos C.M."/>
            <person name="Palmeira da Silva Rosa D."/>
            <person name="da Silva Padilha D."/>
            <person name="da Silva E."/>
            <person name="Araujo Terra L."/>
            <person name="Soares Mendes V."/>
            <person name="Farinelli L."/>
            <person name="Magalhaes Cruz L."/>
            <person name="Baldani J.I."/>
        </authorList>
    </citation>
    <scope>NUCLEOTIDE SEQUENCE [LARGE SCALE GENOMIC DNA]</scope>
    <source>
        <strain evidence="5 6">CBAmC</strain>
    </source>
</reference>
<gene>
    <name evidence="5" type="ORF">Y958_29175</name>
</gene>
<dbReference type="Pfam" id="PF08545">
    <property type="entry name" value="ACP_syn_III"/>
    <property type="match status" value="1"/>
</dbReference>
<evidence type="ECO:0000313" key="6">
    <source>
        <dbReference type="Proteomes" id="UP000197153"/>
    </source>
</evidence>
<keyword evidence="6" id="KW-1185">Reference proteome</keyword>
<dbReference type="PANTHER" id="PTHR34069:SF2">
    <property type="entry name" value="BETA-KETOACYL-[ACYL-CARRIER-PROTEIN] SYNTHASE III"/>
    <property type="match status" value="1"/>
</dbReference>
<keyword evidence="1" id="KW-0808">Transferase</keyword>